<dbReference type="InterPro" id="IPR027417">
    <property type="entry name" value="P-loop_NTPase"/>
</dbReference>
<dbReference type="PANTHER" id="PTHR32309">
    <property type="entry name" value="TYROSINE-PROTEIN KINASE"/>
    <property type="match status" value="1"/>
</dbReference>
<dbReference type="InterPro" id="IPR005702">
    <property type="entry name" value="Wzc-like_C"/>
</dbReference>
<dbReference type="AlphaFoldDB" id="A0A839K406"/>
<comment type="catalytic activity">
    <reaction evidence="8">
        <text>L-tyrosyl-[protein] + ATP = O-phospho-L-tyrosyl-[protein] + ADP + H(+)</text>
        <dbReference type="Rhea" id="RHEA:10596"/>
        <dbReference type="Rhea" id="RHEA-COMP:10136"/>
        <dbReference type="Rhea" id="RHEA-COMP:20101"/>
        <dbReference type="ChEBI" id="CHEBI:15378"/>
        <dbReference type="ChEBI" id="CHEBI:30616"/>
        <dbReference type="ChEBI" id="CHEBI:46858"/>
        <dbReference type="ChEBI" id="CHEBI:61978"/>
        <dbReference type="ChEBI" id="CHEBI:456216"/>
        <dbReference type="EC" id="2.7.10.2"/>
    </reaction>
</comment>
<evidence type="ECO:0000256" key="8">
    <source>
        <dbReference type="ARBA" id="ARBA00051245"/>
    </source>
</evidence>
<evidence type="ECO:0000256" key="7">
    <source>
        <dbReference type="ARBA" id="ARBA00023137"/>
    </source>
</evidence>
<proteinExistence type="inferred from homology"/>
<keyword evidence="5 10" id="KW-0418">Kinase</keyword>
<sequence length="236" mass="26797">MKMIHLEKLQALDFRSNEAYKTLRTNIQFCGCNIKAICFTSSLPNEGKSNISFHLAISFAETGRRVVFVDCDLRRSMIVGRYKPDQSVFGLTHYLSGQNDLTDILYATNVPGLDIIFTGPVPPNPAELLAGDFFREMIEILRENYDYVILDTPPLANVIDSAIVAEKCDGVVLIIEKNLISYSLAQRVKQQLEKTNCKLLGAVLNKVEVGGKQYGYYGIKRYKKYEDKYYDNVFYS</sequence>
<dbReference type="PANTHER" id="PTHR32309:SF13">
    <property type="entry name" value="FERRIC ENTEROBACTIN TRANSPORT PROTEIN FEPE"/>
    <property type="match status" value="1"/>
</dbReference>
<dbReference type="GO" id="GO:0004715">
    <property type="term" value="F:non-membrane spanning protein tyrosine kinase activity"/>
    <property type="evidence" value="ECO:0007669"/>
    <property type="project" value="UniProtKB-EC"/>
</dbReference>
<dbReference type="Pfam" id="PF13614">
    <property type="entry name" value="AAA_31"/>
    <property type="match status" value="1"/>
</dbReference>
<evidence type="ECO:0000256" key="2">
    <source>
        <dbReference type="ARBA" id="ARBA00011903"/>
    </source>
</evidence>
<dbReference type="InterPro" id="IPR050445">
    <property type="entry name" value="Bact_polysacc_biosynth/exp"/>
</dbReference>
<feature type="domain" description="AAA" evidence="9">
    <location>
        <begin position="47"/>
        <end position="182"/>
    </location>
</feature>
<evidence type="ECO:0000256" key="6">
    <source>
        <dbReference type="ARBA" id="ARBA00022840"/>
    </source>
</evidence>
<reference evidence="10 11" key="1">
    <citation type="submission" date="2020-07" db="EMBL/GenBank/DDBJ databases">
        <title>Characterization and genome sequencing of isolate MD1, a novel member within the family Lachnospiraceae.</title>
        <authorList>
            <person name="Rettenmaier R."/>
            <person name="Di Bello L."/>
            <person name="Zinser C."/>
            <person name="Scheitz K."/>
            <person name="Liebl W."/>
            <person name="Zverlov V."/>
        </authorList>
    </citation>
    <scope>NUCLEOTIDE SEQUENCE [LARGE SCALE GENOMIC DNA]</scope>
    <source>
        <strain evidence="10 11">MD1</strain>
    </source>
</reference>
<comment type="caution">
    <text evidence="10">The sequence shown here is derived from an EMBL/GenBank/DDBJ whole genome shotgun (WGS) entry which is preliminary data.</text>
</comment>
<dbReference type="NCBIfam" id="TIGR01007">
    <property type="entry name" value="eps_fam"/>
    <property type="match status" value="1"/>
</dbReference>
<evidence type="ECO:0000256" key="3">
    <source>
        <dbReference type="ARBA" id="ARBA00022679"/>
    </source>
</evidence>
<accession>A0A839K406</accession>
<evidence type="ECO:0000256" key="1">
    <source>
        <dbReference type="ARBA" id="ARBA00007316"/>
    </source>
</evidence>
<dbReference type="RefSeq" id="WP_228353682.1">
    <property type="nucleotide sequence ID" value="NZ_JACEGA010000001.1"/>
</dbReference>
<dbReference type="GO" id="GO:0005524">
    <property type="term" value="F:ATP binding"/>
    <property type="evidence" value="ECO:0007669"/>
    <property type="project" value="UniProtKB-KW"/>
</dbReference>
<keyword evidence="6" id="KW-0067">ATP-binding</keyword>
<dbReference type="CDD" id="cd05387">
    <property type="entry name" value="BY-kinase"/>
    <property type="match status" value="1"/>
</dbReference>
<organism evidence="10 11">
    <name type="scientific">Variimorphobacter saccharofermentans</name>
    <dbReference type="NCBI Taxonomy" id="2755051"/>
    <lineage>
        <taxon>Bacteria</taxon>
        <taxon>Bacillati</taxon>
        <taxon>Bacillota</taxon>
        <taxon>Clostridia</taxon>
        <taxon>Lachnospirales</taxon>
        <taxon>Lachnospiraceae</taxon>
        <taxon>Variimorphobacter</taxon>
    </lineage>
</organism>
<dbReference type="SUPFAM" id="SSF52540">
    <property type="entry name" value="P-loop containing nucleoside triphosphate hydrolases"/>
    <property type="match status" value="1"/>
</dbReference>
<dbReference type="EMBL" id="JACEGA010000001">
    <property type="protein sequence ID" value="MBB2184087.1"/>
    <property type="molecule type" value="Genomic_DNA"/>
</dbReference>
<keyword evidence="3" id="KW-0808">Transferase</keyword>
<evidence type="ECO:0000256" key="5">
    <source>
        <dbReference type="ARBA" id="ARBA00022777"/>
    </source>
</evidence>
<keyword evidence="11" id="KW-1185">Reference proteome</keyword>
<keyword evidence="4" id="KW-0547">Nucleotide-binding</keyword>
<name>A0A839K406_9FIRM</name>
<evidence type="ECO:0000313" key="11">
    <source>
        <dbReference type="Proteomes" id="UP000574276"/>
    </source>
</evidence>
<keyword evidence="7" id="KW-0829">Tyrosine-protein kinase</keyword>
<dbReference type="Gene3D" id="3.40.50.300">
    <property type="entry name" value="P-loop containing nucleotide triphosphate hydrolases"/>
    <property type="match status" value="1"/>
</dbReference>
<dbReference type="InterPro" id="IPR025669">
    <property type="entry name" value="AAA_dom"/>
</dbReference>
<gene>
    <name evidence="10" type="ORF">H0486_14495</name>
</gene>
<protein>
    <recommendedName>
        <fullName evidence="2">non-specific protein-tyrosine kinase</fullName>
        <ecNumber evidence="2">2.7.10.2</ecNumber>
    </recommendedName>
</protein>
<comment type="similarity">
    <text evidence="1">Belongs to the CpsD/CapB family.</text>
</comment>
<evidence type="ECO:0000256" key="4">
    <source>
        <dbReference type="ARBA" id="ARBA00022741"/>
    </source>
</evidence>
<dbReference type="Proteomes" id="UP000574276">
    <property type="component" value="Unassembled WGS sequence"/>
</dbReference>
<evidence type="ECO:0000259" key="9">
    <source>
        <dbReference type="Pfam" id="PF13614"/>
    </source>
</evidence>
<evidence type="ECO:0000313" key="10">
    <source>
        <dbReference type="EMBL" id="MBB2184087.1"/>
    </source>
</evidence>
<dbReference type="GO" id="GO:0005886">
    <property type="term" value="C:plasma membrane"/>
    <property type="evidence" value="ECO:0007669"/>
    <property type="project" value="TreeGrafter"/>
</dbReference>
<dbReference type="EC" id="2.7.10.2" evidence="2"/>